<name>A0ABR1YCW4_9PEZI</name>
<dbReference type="EMBL" id="JBBWRZ010000011">
    <property type="protein sequence ID" value="KAK8225768.1"/>
    <property type="molecule type" value="Genomic_DNA"/>
</dbReference>
<reference evidence="2 3" key="1">
    <citation type="submission" date="2024-04" db="EMBL/GenBank/DDBJ databases">
        <title>Phyllosticta paracitricarpa is synonymous to the EU quarantine fungus P. citricarpa based on phylogenomic analyses.</title>
        <authorList>
            <consortium name="Lawrence Berkeley National Laboratory"/>
            <person name="Van Ingen-Buijs V.A."/>
            <person name="Van Westerhoven A.C."/>
            <person name="Haridas S."/>
            <person name="Skiadas P."/>
            <person name="Martin F."/>
            <person name="Groenewald J.Z."/>
            <person name="Crous P.W."/>
            <person name="Seidl M.F."/>
        </authorList>
    </citation>
    <scope>NUCLEOTIDE SEQUENCE [LARGE SCALE GENOMIC DNA]</scope>
    <source>
        <strain evidence="2 3">CBS 123374</strain>
    </source>
</reference>
<sequence length="136" mass="15489">MNQSSPSTPSESSPSESTSSPLTMEEAYNLCMTGDHFLPISDAVKDSNNVMELKYRLAMVELLRIKERILREHQLETPITMAGLEALCKESEDQRWINGRDIATDLEYKLEVADQKLKKMRRDIVATKWNKTRAAA</sequence>
<gene>
    <name evidence="2" type="ORF">HDK90DRAFT_536808</name>
</gene>
<feature type="compositionally biased region" description="Low complexity" evidence="1">
    <location>
        <begin position="1"/>
        <end position="21"/>
    </location>
</feature>
<protein>
    <submittedName>
        <fullName evidence="2">Uncharacterized protein</fullName>
    </submittedName>
</protein>
<evidence type="ECO:0000256" key="1">
    <source>
        <dbReference type="SAM" id="MobiDB-lite"/>
    </source>
</evidence>
<evidence type="ECO:0000313" key="3">
    <source>
        <dbReference type="Proteomes" id="UP001492380"/>
    </source>
</evidence>
<evidence type="ECO:0000313" key="2">
    <source>
        <dbReference type="EMBL" id="KAK8225768.1"/>
    </source>
</evidence>
<accession>A0ABR1YCW4</accession>
<proteinExistence type="predicted"/>
<feature type="region of interest" description="Disordered" evidence="1">
    <location>
        <begin position="1"/>
        <end position="22"/>
    </location>
</feature>
<organism evidence="2 3">
    <name type="scientific">Phyllosticta capitalensis</name>
    <dbReference type="NCBI Taxonomy" id="121624"/>
    <lineage>
        <taxon>Eukaryota</taxon>
        <taxon>Fungi</taxon>
        <taxon>Dikarya</taxon>
        <taxon>Ascomycota</taxon>
        <taxon>Pezizomycotina</taxon>
        <taxon>Dothideomycetes</taxon>
        <taxon>Dothideomycetes incertae sedis</taxon>
        <taxon>Botryosphaeriales</taxon>
        <taxon>Phyllostictaceae</taxon>
        <taxon>Phyllosticta</taxon>
    </lineage>
</organism>
<keyword evidence="3" id="KW-1185">Reference proteome</keyword>
<comment type="caution">
    <text evidence="2">The sequence shown here is derived from an EMBL/GenBank/DDBJ whole genome shotgun (WGS) entry which is preliminary data.</text>
</comment>
<dbReference type="Proteomes" id="UP001492380">
    <property type="component" value="Unassembled WGS sequence"/>
</dbReference>